<dbReference type="AlphaFoldDB" id="A0A433QPI3"/>
<dbReference type="SUPFAM" id="SSF46934">
    <property type="entry name" value="UBA-like"/>
    <property type="match status" value="1"/>
</dbReference>
<keyword evidence="3" id="KW-1185">Reference proteome</keyword>
<dbReference type="InterPro" id="IPR015940">
    <property type="entry name" value="UBA"/>
</dbReference>
<dbReference type="EMBL" id="RBNJ01002704">
    <property type="protein sequence ID" value="RUS31692.1"/>
    <property type="molecule type" value="Genomic_DNA"/>
</dbReference>
<evidence type="ECO:0000259" key="1">
    <source>
        <dbReference type="SMART" id="SM00165"/>
    </source>
</evidence>
<reference evidence="2 3" key="1">
    <citation type="journal article" date="2018" name="New Phytol.">
        <title>Phylogenomics of Endogonaceae and evolution of mycorrhizas within Mucoromycota.</title>
        <authorList>
            <person name="Chang Y."/>
            <person name="Desiro A."/>
            <person name="Na H."/>
            <person name="Sandor L."/>
            <person name="Lipzen A."/>
            <person name="Clum A."/>
            <person name="Barry K."/>
            <person name="Grigoriev I.V."/>
            <person name="Martin F.M."/>
            <person name="Stajich J.E."/>
            <person name="Smith M.E."/>
            <person name="Bonito G."/>
            <person name="Spatafora J.W."/>
        </authorList>
    </citation>
    <scope>NUCLEOTIDE SEQUENCE [LARGE SCALE GENOMIC DNA]</scope>
    <source>
        <strain evidence="2 3">AD002</strain>
    </source>
</reference>
<gene>
    <name evidence="2" type="ORF">BC938DRAFT_477301</name>
</gene>
<name>A0A433QPI3_9FUNG</name>
<organism evidence="2 3">
    <name type="scientific">Jimgerdemannia flammicorona</name>
    <dbReference type="NCBI Taxonomy" id="994334"/>
    <lineage>
        <taxon>Eukaryota</taxon>
        <taxon>Fungi</taxon>
        <taxon>Fungi incertae sedis</taxon>
        <taxon>Mucoromycota</taxon>
        <taxon>Mucoromycotina</taxon>
        <taxon>Endogonomycetes</taxon>
        <taxon>Endogonales</taxon>
        <taxon>Endogonaceae</taxon>
        <taxon>Jimgerdemannia</taxon>
    </lineage>
</organism>
<dbReference type="GO" id="GO:0043130">
    <property type="term" value="F:ubiquitin binding"/>
    <property type="evidence" value="ECO:0007669"/>
    <property type="project" value="InterPro"/>
</dbReference>
<dbReference type="SMART" id="SM00165">
    <property type="entry name" value="UBA"/>
    <property type="match status" value="1"/>
</dbReference>
<feature type="domain" description="UBA" evidence="1">
    <location>
        <begin position="28"/>
        <end position="67"/>
    </location>
</feature>
<comment type="caution">
    <text evidence="2">The sequence shown here is derived from an EMBL/GenBank/DDBJ whole genome shotgun (WGS) entry which is preliminary data.</text>
</comment>
<proteinExistence type="predicted"/>
<sequence>MPIKEYIDTLAVRTPPETTTRTGVRPPSSEHIDFLMAMFPGQTRDAVSRALVAAHNDINRAVEIMLSGQPAPGGSQ</sequence>
<protein>
    <recommendedName>
        <fullName evidence="1">UBA domain-containing protein</fullName>
    </recommendedName>
</protein>
<dbReference type="CDD" id="cd14279">
    <property type="entry name" value="CUE"/>
    <property type="match status" value="1"/>
</dbReference>
<dbReference type="Pfam" id="PF02845">
    <property type="entry name" value="CUE"/>
    <property type="match status" value="1"/>
</dbReference>
<accession>A0A433QPI3</accession>
<dbReference type="Gene3D" id="1.10.8.10">
    <property type="entry name" value="DNA helicase RuvA subunit, C-terminal domain"/>
    <property type="match status" value="1"/>
</dbReference>
<dbReference type="InterPro" id="IPR009060">
    <property type="entry name" value="UBA-like_sf"/>
</dbReference>
<dbReference type="Proteomes" id="UP000274822">
    <property type="component" value="Unassembled WGS sequence"/>
</dbReference>
<dbReference type="InterPro" id="IPR003892">
    <property type="entry name" value="CUE"/>
</dbReference>
<evidence type="ECO:0000313" key="3">
    <source>
        <dbReference type="Proteomes" id="UP000274822"/>
    </source>
</evidence>
<evidence type="ECO:0000313" key="2">
    <source>
        <dbReference type="EMBL" id="RUS31692.1"/>
    </source>
</evidence>